<dbReference type="EMBL" id="HBJA01063948">
    <property type="protein sequence ID" value="CAE0811420.1"/>
    <property type="molecule type" value="Transcribed_RNA"/>
</dbReference>
<sequence length="120" mass="13092">MAPHDNTIGPPSQRFSLRLWSLKQMTIGCIAEGKEKTIVQEGWVAGCSGAARKAERVCWLALSGSQTYSSLEKGVLHLWIGGLGAHPLGRAWLDVKRVGQKETPVRGWQLAWLLLTAASN</sequence>
<organism evidence="1">
    <name type="scientific">Eutreptiella gymnastica</name>
    <dbReference type="NCBI Taxonomy" id="73025"/>
    <lineage>
        <taxon>Eukaryota</taxon>
        <taxon>Discoba</taxon>
        <taxon>Euglenozoa</taxon>
        <taxon>Euglenida</taxon>
        <taxon>Spirocuta</taxon>
        <taxon>Euglenophyceae</taxon>
        <taxon>Eutreptiales</taxon>
        <taxon>Eutreptiaceae</taxon>
        <taxon>Eutreptiella</taxon>
    </lineage>
</organism>
<gene>
    <name evidence="1" type="ORF">EGYM00163_LOCUS22568</name>
</gene>
<reference evidence="1" key="1">
    <citation type="submission" date="2021-01" db="EMBL/GenBank/DDBJ databases">
        <authorList>
            <person name="Corre E."/>
            <person name="Pelletier E."/>
            <person name="Niang G."/>
            <person name="Scheremetjew M."/>
            <person name="Finn R."/>
            <person name="Kale V."/>
            <person name="Holt S."/>
            <person name="Cochrane G."/>
            <person name="Meng A."/>
            <person name="Brown T."/>
            <person name="Cohen L."/>
        </authorList>
    </citation>
    <scope>NUCLEOTIDE SEQUENCE</scope>
    <source>
        <strain evidence="1">CCMP1594</strain>
    </source>
</reference>
<proteinExistence type="predicted"/>
<dbReference type="AlphaFoldDB" id="A0A7S4FSD0"/>
<accession>A0A7S4FSD0</accession>
<name>A0A7S4FSD0_9EUGL</name>
<evidence type="ECO:0000313" key="1">
    <source>
        <dbReference type="EMBL" id="CAE0811420.1"/>
    </source>
</evidence>
<protein>
    <submittedName>
        <fullName evidence="1">Uncharacterized protein</fullName>
    </submittedName>
</protein>